<dbReference type="Pfam" id="PF12796">
    <property type="entry name" value="Ank_2"/>
    <property type="match status" value="1"/>
</dbReference>
<sequence length="107" mass="11515">MASDEASSYAIEDQFDNSFTIALIVSCREGQIDAVRDLIDYGVPVNLQDQAGNSPLSYAATNGHVEIVILLIDRGALVDLEDINAWTPLMSASGLGFEDVVVSLLRN</sequence>
<organism evidence="4 5">
    <name type="scientific">Phytophthora oleae</name>
    <dbReference type="NCBI Taxonomy" id="2107226"/>
    <lineage>
        <taxon>Eukaryota</taxon>
        <taxon>Sar</taxon>
        <taxon>Stramenopiles</taxon>
        <taxon>Oomycota</taxon>
        <taxon>Peronosporomycetes</taxon>
        <taxon>Peronosporales</taxon>
        <taxon>Peronosporaceae</taxon>
        <taxon>Phytophthora</taxon>
    </lineage>
</organism>
<dbReference type="SMART" id="SM00248">
    <property type="entry name" value="ANK"/>
    <property type="match status" value="2"/>
</dbReference>
<name>A0ABD3FBV2_9STRA</name>
<gene>
    <name evidence="4" type="ORF">V7S43_010542</name>
</gene>
<dbReference type="InterPro" id="IPR036770">
    <property type="entry name" value="Ankyrin_rpt-contain_sf"/>
</dbReference>
<dbReference type="SUPFAM" id="SSF48403">
    <property type="entry name" value="Ankyrin repeat"/>
    <property type="match status" value="1"/>
</dbReference>
<evidence type="ECO:0000256" key="1">
    <source>
        <dbReference type="ARBA" id="ARBA00022737"/>
    </source>
</evidence>
<evidence type="ECO:0000256" key="2">
    <source>
        <dbReference type="ARBA" id="ARBA00023043"/>
    </source>
</evidence>
<dbReference type="PANTHER" id="PTHR24171:SF8">
    <property type="entry name" value="BRCA1-ASSOCIATED RING DOMAIN PROTEIN 1"/>
    <property type="match status" value="1"/>
</dbReference>
<dbReference type="Gene3D" id="1.25.40.20">
    <property type="entry name" value="Ankyrin repeat-containing domain"/>
    <property type="match status" value="1"/>
</dbReference>
<dbReference type="PROSITE" id="PS50088">
    <property type="entry name" value="ANK_REPEAT"/>
    <property type="match status" value="1"/>
</dbReference>
<keyword evidence="1" id="KW-0677">Repeat</keyword>
<proteinExistence type="predicted"/>
<dbReference type="Proteomes" id="UP001632037">
    <property type="component" value="Unassembled WGS sequence"/>
</dbReference>
<reference evidence="4 5" key="1">
    <citation type="submission" date="2024-09" db="EMBL/GenBank/DDBJ databases">
        <title>Genome sequencing and assembly of Phytophthora oleae, isolate VK10A, causative agent of rot of olive drupes.</title>
        <authorList>
            <person name="Conti Taguali S."/>
            <person name="Riolo M."/>
            <person name="La Spada F."/>
            <person name="Cacciola S.O."/>
            <person name="Dionisio G."/>
        </authorList>
    </citation>
    <scope>NUCLEOTIDE SEQUENCE [LARGE SCALE GENOMIC DNA]</scope>
    <source>
        <strain evidence="4 5">VK10A</strain>
    </source>
</reference>
<dbReference type="PANTHER" id="PTHR24171">
    <property type="entry name" value="ANKYRIN REPEAT DOMAIN-CONTAINING PROTEIN 39-RELATED"/>
    <property type="match status" value="1"/>
</dbReference>
<dbReference type="InterPro" id="IPR002110">
    <property type="entry name" value="Ankyrin_rpt"/>
</dbReference>
<protein>
    <submittedName>
        <fullName evidence="4">Uncharacterized protein</fullName>
    </submittedName>
</protein>
<dbReference type="AlphaFoldDB" id="A0ABD3FBV2"/>
<evidence type="ECO:0000256" key="3">
    <source>
        <dbReference type="PROSITE-ProRule" id="PRU00023"/>
    </source>
</evidence>
<keyword evidence="2 3" id="KW-0040">ANK repeat</keyword>
<dbReference type="EMBL" id="JBIMZQ010000024">
    <property type="protein sequence ID" value="KAL3664213.1"/>
    <property type="molecule type" value="Genomic_DNA"/>
</dbReference>
<evidence type="ECO:0000313" key="5">
    <source>
        <dbReference type="Proteomes" id="UP001632037"/>
    </source>
</evidence>
<accession>A0ABD3FBV2</accession>
<dbReference type="PROSITE" id="PS50297">
    <property type="entry name" value="ANK_REP_REGION"/>
    <property type="match status" value="1"/>
</dbReference>
<comment type="caution">
    <text evidence="4">The sequence shown here is derived from an EMBL/GenBank/DDBJ whole genome shotgun (WGS) entry which is preliminary data.</text>
</comment>
<keyword evidence="5" id="KW-1185">Reference proteome</keyword>
<feature type="repeat" description="ANK" evidence="3">
    <location>
        <begin position="51"/>
        <end position="83"/>
    </location>
</feature>
<evidence type="ECO:0000313" key="4">
    <source>
        <dbReference type="EMBL" id="KAL3664213.1"/>
    </source>
</evidence>